<sequence length="353" mass="40774">MSFKISCQGATSVKTFVDFLWHKLTPAVSDTIWGKMAPKIAGDMRATCPAFNGNRANLEKHVLISLAENENFDDYWEYIHNPESFFRNYIQRHIERYCSEQKSNKIKTFLKISVDDIKNAILSAIHESTAISKDKSSTASGWLDLFCDHLGSKLNFPRKDLVSIEHQEIKDIEFLKEAMSEALDPAMIKVEQECLSKPVEDMVHEIQKMLSEHLCGCWNQCPFCGAICTNTIPNHDGDHSVPFHRPQAVRGWKWIKTDHFMIDYCTSLVASDCYFILNDGLKTPHKTYRQAGGEYATWSITPDTSTQTYWKWFVCHFRKELEEKYQKKFTGRGEIPHAWTNITKQNVLDDLEK</sequence>
<proteinExistence type="predicted"/>
<accession>G1NUX5</accession>
<dbReference type="InParanoid" id="G1NUX5"/>
<dbReference type="GeneTree" id="ENSGT00940000154393"/>
<reference evidence="1" key="3">
    <citation type="submission" date="2025-09" db="UniProtKB">
        <authorList>
            <consortium name="Ensembl"/>
        </authorList>
    </citation>
    <scope>IDENTIFICATION</scope>
</reference>
<evidence type="ECO:0000313" key="2">
    <source>
        <dbReference type="Proteomes" id="UP000001074"/>
    </source>
</evidence>
<protein>
    <recommendedName>
        <fullName evidence="3">Interferon-induced very large GTPase 1</fullName>
    </recommendedName>
</protein>
<dbReference type="EMBL" id="AAPE02057483">
    <property type="status" value="NOT_ANNOTATED_CDS"/>
    <property type="molecule type" value="Genomic_DNA"/>
</dbReference>
<evidence type="ECO:0008006" key="3">
    <source>
        <dbReference type="Google" id="ProtNLM"/>
    </source>
</evidence>
<dbReference type="AlphaFoldDB" id="G1NUX5"/>
<name>G1NUX5_MYOLU</name>
<evidence type="ECO:0000313" key="1">
    <source>
        <dbReference type="Ensembl" id="ENSMLUP00000001046.2"/>
    </source>
</evidence>
<keyword evidence="2" id="KW-1185">Reference proteome</keyword>
<organism evidence="1 2">
    <name type="scientific">Myotis lucifugus</name>
    <name type="common">Little brown bat</name>
    <dbReference type="NCBI Taxonomy" id="59463"/>
    <lineage>
        <taxon>Eukaryota</taxon>
        <taxon>Metazoa</taxon>
        <taxon>Chordata</taxon>
        <taxon>Craniata</taxon>
        <taxon>Vertebrata</taxon>
        <taxon>Euteleostomi</taxon>
        <taxon>Mammalia</taxon>
        <taxon>Eutheria</taxon>
        <taxon>Laurasiatheria</taxon>
        <taxon>Chiroptera</taxon>
        <taxon>Yangochiroptera</taxon>
        <taxon>Vespertilionidae</taxon>
        <taxon>Myotis</taxon>
    </lineage>
</organism>
<dbReference type="Proteomes" id="UP000001074">
    <property type="component" value="Unassembled WGS sequence"/>
</dbReference>
<reference evidence="1" key="2">
    <citation type="submission" date="2025-08" db="UniProtKB">
        <authorList>
            <consortium name="Ensembl"/>
        </authorList>
    </citation>
    <scope>IDENTIFICATION</scope>
</reference>
<reference evidence="1 2" key="1">
    <citation type="journal article" date="2011" name="Nature">
        <title>A high-resolution map of human evolutionary constraint using 29 mammals.</title>
        <authorList>
            <person name="Lindblad-Toh K."/>
            <person name="Garber M."/>
            <person name="Zuk O."/>
            <person name="Lin M.F."/>
            <person name="Parker B.J."/>
            <person name="Washietl S."/>
            <person name="Kheradpour P."/>
            <person name="Ernst J."/>
            <person name="Jordan G."/>
            <person name="Mauceli E."/>
            <person name="Ward L.D."/>
            <person name="Lowe C.B."/>
            <person name="Holloway A.K."/>
            <person name="Clamp M."/>
            <person name="Gnerre S."/>
            <person name="Alfoldi J."/>
            <person name="Beal K."/>
            <person name="Chang J."/>
            <person name="Clawson H."/>
            <person name="Cuff J."/>
            <person name="Di Palma F."/>
            <person name="Fitzgerald S."/>
            <person name="Flicek P."/>
            <person name="Guttman M."/>
            <person name="Hubisz M.J."/>
            <person name="Jaffe D.B."/>
            <person name="Jungreis I."/>
            <person name="Kent W.J."/>
            <person name="Kostka D."/>
            <person name="Lara M."/>
            <person name="Martins A.L."/>
            <person name="Massingham T."/>
            <person name="Moltke I."/>
            <person name="Raney B.J."/>
            <person name="Rasmussen M.D."/>
            <person name="Robinson J."/>
            <person name="Stark A."/>
            <person name="Vilella A.J."/>
            <person name="Wen J."/>
            <person name="Xie X."/>
            <person name="Zody M.C."/>
            <person name="Baldwin J."/>
            <person name="Bloom T."/>
            <person name="Chin C.W."/>
            <person name="Heiman D."/>
            <person name="Nicol R."/>
            <person name="Nusbaum C."/>
            <person name="Young S."/>
            <person name="Wilkinson J."/>
            <person name="Worley K.C."/>
            <person name="Kovar C.L."/>
            <person name="Muzny D.M."/>
            <person name="Gibbs R.A."/>
            <person name="Cree A."/>
            <person name="Dihn H.H."/>
            <person name="Fowler G."/>
            <person name="Jhangiani S."/>
            <person name="Joshi V."/>
            <person name="Lee S."/>
            <person name="Lewis L.R."/>
            <person name="Nazareth L.V."/>
            <person name="Okwuonu G."/>
            <person name="Santibanez J."/>
            <person name="Warren W.C."/>
            <person name="Mardis E.R."/>
            <person name="Weinstock G.M."/>
            <person name="Wilson R.K."/>
            <person name="Delehaunty K."/>
            <person name="Dooling D."/>
            <person name="Fronik C."/>
            <person name="Fulton L."/>
            <person name="Fulton B."/>
            <person name="Graves T."/>
            <person name="Minx P."/>
            <person name="Sodergren E."/>
            <person name="Birney E."/>
            <person name="Margulies E.H."/>
            <person name="Herrero J."/>
            <person name="Green E.D."/>
            <person name="Haussler D."/>
            <person name="Siepel A."/>
            <person name="Goldman N."/>
            <person name="Pollard K.S."/>
            <person name="Pedersen J.S."/>
            <person name="Lander E.S."/>
            <person name="Kellis M."/>
        </authorList>
    </citation>
    <scope>NUCLEOTIDE SEQUENCE [LARGE SCALE GENOMIC DNA]</scope>
</reference>
<dbReference type="Ensembl" id="ENSMLUT00000001144.2">
    <property type="protein sequence ID" value="ENSMLUP00000001046.2"/>
    <property type="gene ID" value="ENSMLUG00000026326.1"/>
</dbReference>
<dbReference type="PANTHER" id="PTHR22796:SF6">
    <property type="entry name" value="INTERFERON-INDUCED VERY LARGE GTPASE 1-RELATED"/>
    <property type="match status" value="1"/>
</dbReference>
<dbReference type="eggNOG" id="ENOG502QVVR">
    <property type="taxonomic scope" value="Eukaryota"/>
</dbReference>
<dbReference type="STRING" id="59463.ENSMLUP00000001046"/>
<dbReference type="HOGENOM" id="CLU_027846_0_0_1"/>
<dbReference type="OMA" id="HHKRFIN"/>
<dbReference type="PANTHER" id="PTHR22796">
    <property type="entry name" value="URG4-RELATED"/>
    <property type="match status" value="1"/>
</dbReference>